<comment type="caution">
    <text evidence="1">The sequence shown here is derived from an EMBL/GenBank/DDBJ whole genome shotgun (WGS) entry which is preliminary data.</text>
</comment>
<accession>A0ACC2MDM2</accession>
<keyword evidence="2" id="KW-1185">Reference proteome</keyword>
<organism evidence="1 2">
    <name type="scientific">Persea americana</name>
    <name type="common">Avocado</name>
    <dbReference type="NCBI Taxonomy" id="3435"/>
    <lineage>
        <taxon>Eukaryota</taxon>
        <taxon>Viridiplantae</taxon>
        <taxon>Streptophyta</taxon>
        <taxon>Embryophyta</taxon>
        <taxon>Tracheophyta</taxon>
        <taxon>Spermatophyta</taxon>
        <taxon>Magnoliopsida</taxon>
        <taxon>Magnoliidae</taxon>
        <taxon>Laurales</taxon>
        <taxon>Lauraceae</taxon>
        <taxon>Persea</taxon>
    </lineage>
</organism>
<sequence length="261" mass="29222">MDQRQWRAYSSSSAMDQQQRRWKSGSNDGNCQILPLRQRTQITGEWLVRVCCLFFPNDNDRDLKAGLLLGAQQWLAPTASQNSSSGWLRQLARKEEIYSTLTRYCGCEEDWNKGRVKMRFDLKRGHCFFFVALLGVLFGCGTLSVAAISQCNGSIAQCYYQQESMMESEISGRLLAAVPNNYPAVSQGVSSSQSALNDDFSKIGVKEGERGNVCVRERQRHSPTGHKTQKSVVVVCFLARADKTSTELVVLPAGKWQDTNS</sequence>
<name>A0ACC2MDM2_PERAE</name>
<dbReference type="EMBL" id="CM056810">
    <property type="protein sequence ID" value="KAJ8643795.1"/>
    <property type="molecule type" value="Genomic_DNA"/>
</dbReference>
<protein>
    <submittedName>
        <fullName evidence="1">Uncharacterized protein</fullName>
    </submittedName>
</protein>
<proteinExistence type="predicted"/>
<dbReference type="Proteomes" id="UP001234297">
    <property type="component" value="Chromosome 2"/>
</dbReference>
<reference evidence="1 2" key="1">
    <citation type="journal article" date="2022" name="Hortic Res">
        <title>A haplotype resolved chromosomal level avocado genome allows analysis of novel avocado genes.</title>
        <authorList>
            <person name="Nath O."/>
            <person name="Fletcher S.J."/>
            <person name="Hayward A."/>
            <person name="Shaw L.M."/>
            <person name="Masouleh A.K."/>
            <person name="Furtado A."/>
            <person name="Henry R.J."/>
            <person name="Mitter N."/>
        </authorList>
    </citation>
    <scope>NUCLEOTIDE SEQUENCE [LARGE SCALE GENOMIC DNA]</scope>
    <source>
        <strain evidence="2">cv. Hass</strain>
    </source>
</reference>
<evidence type="ECO:0000313" key="1">
    <source>
        <dbReference type="EMBL" id="KAJ8643795.1"/>
    </source>
</evidence>
<evidence type="ECO:0000313" key="2">
    <source>
        <dbReference type="Proteomes" id="UP001234297"/>
    </source>
</evidence>
<gene>
    <name evidence="1" type="ORF">MRB53_005543</name>
</gene>